<evidence type="ECO:0000259" key="6">
    <source>
        <dbReference type="PROSITE" id="PS00623"/>
    </source>
</evidence>
<proteinExistence type="inferred from homology"/>
<name>A0A5N6ZJ17_9EURO</name>
<evidence type="ECO:0000256" key="2">
    <source>
        <dbReference type="PIRSR" id="PIRSR000137-1"/>
    </source>
</evidence>
<feature type="active site" description="Proton acceptor" evidence="2">
    <location>
        <position position="597"/>
    </location>
</feature>
<dbReference type="Gene3D" id="3.50.50.60">
    <property type="entry name" value="FAD/NAD(P)-binding domain"/>
    <property type="match status" value="1"/>
</dbReference>
<dbReference type="SUPFAM" id="SSF51905">
    <property type="entry name" value="FAD/NAD(P)-binding domain"/>
    <property type="match status" value="1"/>
</dbReference>
<dbReference type="SUPFAM" id="SSF54373">
    <property type="entry name" value="FAD-linked reductases, C-terminal domain"/>
    <property type="match status" value="1"/>
</dbReference>
<dbReference type="Proteomes" id="UP000327118">
    <property type="component" value="Unassembled WGS sequence"/>
</dbReference>
<accession>A0A5N6ZJ17</accession>
<evidence type="ECO:0000256" key="1">
    <source>
        <dbReference type="ARBA" id="ARBA00010790"/>
    </source>
</evidence>
<dbReference type="EMBL" id="ML739033">
    <property type="protein sequence ID" value="KAE8356946.1"/>
    <property type="molecule type" value="Genomic_DNA"/>
</dbReference>
<dbReference type="InterPro" id="IPR000172">
    <property type="entry name" value="GMC_OxRdtase_N"/>
</dbReference>
<dbReference type="GO" id="GO:0016614">
    <property type="term" value="F:oxidoreductase activity, acting on CH-OH group of donors"/>
    <property type="evidence" value="ECO:0007669"/>
    <property type="project" value="InterPro"/>
</dbReference>
<dbReference type="InterPro" id="IPR012132">
    <property type="entry name" value="GMC_OxRdtase"/>
</dbReference>
<reference evidence="9" key="1">
    <citation type="submission" date="2019-04" db="EMBL/GenBank/DDBJ databases">
        <title>Friends and foes A comparative genomics studyof 23 Aspergillus species from section Flavi.</title>
        <authorList>
            <consortium name="DOE Joint Genome Institute"/>
            <person name="Kjaerbolling I."/>
            <person name="Vesth T."/>
            <person name="Frisvad J.C."/>
            <person name="Nybo J.L."/>
            <person name="Theobald S."/>
            <person name="Kildgaard S."/>
            <person name="Isbrandt T."/>
            <person name="Kuo A."/>
            <person name="Sato A."/>
            <person name="Lyhne E.K."/>
            <person name="Kogle M.E."/>
            <person name="Wiebenga A."/>
            <person name="Kun R.S."/>
            <person name="Lubbers R.J."/>
            <person name="Makela M.R."/>
            <person name="Barry K."/>
            <person name="Chovatia M."/>
            <person name="Clum A."/>
            <person name="Daum C."/>
            <person name="Haridas S."/>
            <person name="He G."/>
            <person name="LaButti K."/>
            <person name="Lipzen A."/>
            <person name="Mondo S."/>
            <person name="Riley R."/>
            <person name="Salamov A."/>
            <person name="Simmons B.A."/>
            <person name="Magnuson J.K."/>
            <person name="Henrissat B."/>
            <person name="Mortensen U.H."/>
            <person name="Larsen T.O."/>
            <person name="Devries R.P."/>
            <person name="Grigoriev I.V."/>
            <person name="Machida M."/>
            <person name="Baker S.E."/>
            <person name="Andersen M.R."/>
        </authorList>
    </citation>
    <scope>NUCLEOTIDE SEQUENCE [LARGE SCALE GENOMIC DNA]</scope>
    <source>
        <strain evidence="9">CBS 553.77</strain>
    </source>
</reference>
<evidence type="ECO:0000256" key="3">
    <source>
        <dbReference type="PIRSR" id="PIRSR000137-2"/>
    </source>
</evidence>
<feature type="active site" description="Proton donor" evidence="2">
    <location>
        <position position="554"/>
    </location>
</feature>
<dbReference type="Gene3D" id="3.30.560.10">
    <property type="entry name" value="Glucose Oxidase, domain 3"/>
    <property type="match status" value="1"/>
</dbReference>
<sequence>MLKKRQNRFWPAIFLGLFWSAATAAANDGLSYDFVIVGGGTAGLALASRLSHGLPESSILVLEAGPDAANDSRINIPGMRGSALGSLYDWNFTTVLQPQAGNRSMAQPRGKVLGGSSAINFMAWDRASKAEYDAWGELGNDGWNWSQMISSMLKVENFTSSEKYDDQGVGQGGPMQTMICDYEPTQQDLWMTALKNLGVPENRNSLGGNPLGFGFQPSNVRNSDRKRSFSAHHPGYLSLAGPNLEIRVETRVNRINFKRTEAGVLLATDVTLEDNTTISATKEVIIAAGTMQSPGLLELSGIGQKDVLRAANIKQLVELPGVGENLQDHLRIPTSYRLHPNGTSVDILKINTIFAKQQLEAYNAGQRSMYDYSGGGYAFLNWTLAADDPSHMEALARKAADEPLSSSPIERIRGKILLDQIQHEELNVPQMEIIFSDGYTGLKGYPPKTSSLYGSSFFSLFAVVLHPFSIGSVHVTSSLISTAPQIQPNYLAHDYDIQALVSAAKYLRKLASTDPLRPAWSEEYEPGFSVVGDGANSDSQWRNYVINNAVTIYHPVGTCAMLPKDLHGVVDGNLTVYGTENLRVVDSSVIPLLISGHTQTAVYGIAERAAEMIIERWQ</sequence>
<dbReference type="InterPro" id="IPR007867">
    <property type="entry name" value="GMC_OxRtase_C"/>
</dbReference>
<dbReference type="Pfam" id="PF00732">
    <property type="entry name" value="GMC_oxred_N"/>
    <property type="match status" value="1"/>
</dbReference>
<dbReference type="GO" id="GO:0044550">
    <property type="term" value="P:secondary metabolite biosynthetic process"/>
    <property type="evidence" value="ECO:0007669"/>
    <property type="project" value="TreeGrafter"/>
</dbReference>
<feature type="domain" description="Glucose-methanol-choline oxidoreductase N-terminal" evidence="7">
    <location>
        <begin position="289"/>
        <end position="303"/>
    </location>
</feature>
<comment type="cofactor">
    <cofactor evidence="3">
        <name>FAD</name>
        <dbReference type="ChEBI" id="CHEBI:57692"/>
    </cofactor>
</comment>
<dbReference type="PROSITE" id="PS00624">
    <property type="entry name" value="GMC_OXRED_2"/>
    <property type="match status" value="1"/>
</dbReference>
<dbReference type="OrthoDB" id="269227at2759"/>
<dbReference type="PANTHER" id="PTHR11552:SF115">
    <property type="entry name" value="DEHYDROGENASE XPTC-RELATED"/>
    <property type="match status" value="1"/>
</dbReference>
<dbReference type="PROSITE" id="PS00623">
    <property type="entry name" value="GMC_OXRED_1"/>
    <property type="match status" value="1"/>
</dbReference>
<feature type="chain" id="PRO_5024998589" description="Glucose-methanol-choline oxidoreductase N-terminal domain-containing protein" evidence="5">
    <location>
        <begin position="26"/>
        <end position="618"/>
    </location>
</feature>
<organism evidence="8 9">
    <name type="scientific">Aspergillus coremiiformis</name>
    <dbReference type="NCBI Taxonomy" id="138285"/>
    <lineage>
        <taxon>Eukaryota</taxon>
        <taxon>Fungi</taxon>
        <taxon>Dikarya</taxon>
        <taxon>Ascomycota</taxon>
        <taxon>Pezizomycotina</taxon>
        <taxon>Eurotiomycetes</taxon>
        <taxon>Eurotiomycetidae</taxon>
        <taxon>Eurotiales</taxon>
        <taxon>Aspergillaceae</taxon>
        <taxon>Aspergillus</taxon>
        <taxon>Aspergillus subgen. Circumdati</taxon>
    </lineage>
</organism>
<keyword evidence="3 4" id="KW-0274">FAD</keyword>
<evidence type="ECO:0000256" key="4">
    <source>
        <dbReference type="RuleBase" id="RU003968"/>
    </source>
</evidence>
<protein>
    <recommendedName>
        <fullName evidence="6 7">Glucose-methanol-choline oxidoreductase N-terminal domain-containing protein</fullName>
    </recommendedName>
</protein>
<keyword evidence="9" id="KW-1185">Reference proteome</keyword>
<dbReference type="InterPro" id="IPR036188">
    <property type="entry name" value="FAD/NAD-bd_sf"/>
</dbReference>
<evidence type="ECO:0000259" key="7">
    <source>
        <dbReference type="PROSITE" id="PS00624"/>
    </source>
</evidence>
<keyword evidence="5" id="KW-0732">Signal</keyword>
<gene>
    <name evidence="8" type="ORF">BDV28DRAFT_154254</name>
</gene>
<evidence type="ECO:0000256" key="5">
    <source>
        <dbReference type="SAM" id="SignalP"/>
    </source>
</evidence>
<comment type="similarity">
    <text evidence="1 4">Belongs to the GMC oxidoreductase family.</text>
</comment>
<evidence type="ECO:0000313" key="8">
    <source>
        <dbReference type="EMBL" id="KAE8356946.1"/>
    </source>
</evidence>
<feature type="signal peptide" evidence="5">
    <location>
        <begin position="1"/>
        <end position="25"/>
    </location>
</feature>
<dbReference type="AlphaFoldDB" id="A0A5N6ZJ17"/>
<dbReference type="PANTHER" id="PTHR11552">
    <property type="entry name" value="GLUCOSE-METHANOL-CHOLINE GMC OXIDOREDUCTASE"/>
    <property type="match status" value="1"/>
</dbReference>
<feature type="binding site" evidence="3">
    <location>
        <position position="252"/>
    </location>
    <ligand>
        <name>FAD</name>
        <dbReference type="ChEBI" id="CHEBI:57692"/>
    </ligand>
</feature>
<dbReference type="Pfam" id="PF05199">
    <property type="entry name" value="GMC_oxred_C"/>
    <property type="match status" value="1"/>
</dbReference>
<dbReference type="GO" id="GO:0050660">
    <property type="term" value="F:flavin adenine dinucleotide binding"/>
    <property type="evidence" value="ECO:0007669"/>
    <property type="project" value="InterPro"/>
</dbReference>
<evidence type="ECO:0000313" key="9">
    <source>
        <dbReference type="Proteomes" id="UP000327118"/>
    </source>
</evidence>
<keyword evidence="4" id="KW-0285">Flavoprotein</keyword>
<feature type="binding site" evidence="3">
    <location>
        <position position="112"/>
    </location>
    <ligand>
        <name>FAD</name>
        <dbReference type="ChEBI" id="CHEBI:57692"/>
    </ligand>
</feature>
<dbReference type="PIRSF" id="PIRSF000137">
    <property type="entry name" value="Alcohol_oxidase"/>
    <property type="match status" value="1"/>
</dbReference>
<feature type="domain" description="Glucose-methanol-choline oxidoreductase N-terminal" evidence="6">
    <location>
        <begin position="110"/>
        <end position="133"/>
    </location>
</feature>